<protein>
    <recommendedName>
        <fullName evidence="1">Band 7 domain-containing protein</fullName>
    </recommendedName>
</protein>
<name>A0A7S3LSK9_9STRA</name>
<dbReference type="InterPro" id="IPR001107">
    <property type="entry name" value="Band_7"/>
</dbReference>
<reference evidence="2" key="1">
    <citation type="submission" date="2021-01" db="EMBL/GenBank/DDBJ databases">
        <authorList>
            <person name="Corre E."/>
            <person name="Pelletier E."/>
            <person name="Niang G."/>
            <person name="Scheremetjew M."/>
            <person name="Finn R."/>
            <person name="Kale V."/>
            <person name="Holt S."/>
            <person name="Cochrane G."/>
            <person name="Meng A."/>
            <person name="Brown T."/>
            <person name="Cohen L."/>
        </authorList>
    </citation>
    <scope>NUCLEOTIDE SEQUENCE</scope>
    <source>
        <strain evidence="2">GSBS06</strain>
    </source>
</reference>
<evidence type="ECO:0000259" key="1">
    <source>
        <dbReference type="Pfam" id="PF01145"/>
    </source>
</evidence>
<organism evidence="2">
    <name type="scientific">Aplanochytrium stocchinoi</name>
    <dbReference type="NCBI Taxonomy" id="215587"/>
    <lineage>
        <taxon>Eukaryota</taxon>
        <taxon>Sar</taxon>
        <taxon>Stramenopiles</taxon>
        <taxon>Bigyra</taxon>
        <taxon>Labyrinthulomycetes</taxon>
        <taxon>Thraustochytrida</taxon>
        <taxon>Thraustochytriidae</taxon>
        <taxon>Aplanochytrium</taxon>
    </lineage>
</organism>
<dbReference type="AlphaFoldDB" id="A0A7S3LSK9"/>
<gene>
    <name evidence="2" type="ORF">ASTO00021_LOCUS8751</name>
</gene>
<sequence length="352" mass="38742">MGSRAYECLREHALLCNDYMMKKGEDFSAIKPNTNHFNVTIPKNAKQKQVISIGKGKLGKLKTGDGSFYFLAAGRHEFPLSQGFKVEKNQINIKSTLSKDGFIQWGDRYIVCVKQGFVGFAKKGEEVIVLPPGYHQWKDEKLEFRQFCNLSAPHVTIGPYSILSVDEGYSAITINNGKIDIKKGGNVYFLDHENHQFKSFVPLTVQITAFDDAIKCATADNVVVQCEGSVSWKVKDVETAAESFVETMNWGGNSNKSFLSIMQQDVLEQTKASLSQFIGQLNYSDNFGVSSGKGSNIQPGVGAPVTGVFDPEALENLVTKANVLAARVGVTVCAINIGSMSQEDKSLKKRRN</sequence>
<proteinExistence type="predicted"/>
<evidence type="ECO:0000313" key="2">
    <source>
        <dbReference type="EMBL" id="CAE0438514.1"/>
    </source>
</evidence>
<accession>A0A7S3LSK9</accession>
<dbReference type="Pfam" id="PF01145">
    <property type="entry name" value="Band_7"/>
    <property type="match status" value="1"/>
</dbReference>
<feature type="domain" description="Band 7" evidence="1">
    <location>
        <begin position="164"/>
        <end position="279"/>
    </location>
</feature>
<dbReference type="EMBL" id="HBIN01011659">
    <property type="protein sequence ID" value="CAE0438514.1"/>
    <property type="molecule type" value="Transcribed_RNA"/>
</dbReference>